<evidence type="ECO:0000313" key="2">
    <source>
        <dbReference type="Proteomes" id="UP000823883"/>
    </source>
</evidence>
<dbReference type="PANTHER" id="PTHR19288:SF25">
    <property type="entry name" value="PHOSPHATIDYLGLYCEROPHOSPHATASE GEP4, MITOCHONDRIAL"/>
    <property type="match status" value="1"/>
</dbReference>
<proteinExistence type="predicted"/>
<reference evidence="1" key="2">
    <citation type="submission" date="2021-04" db="EMBL/GenBank/DDBJ databases">
        <authorList>
            <person name="Gilroy R."/>
        </authorList>
    </citation>
    <scope>NUCLEOTIDE SEQUENCE</scope>
    <source>
        <strain evidence="1">CHK183-5548</strain>
    </source>
</reference>
<evidence type="ECO:0000313" key="1">
    <source>
        <dbReference type="EMBL" id="HJC48109.1"/>
    </source>
</evidence>
<dbReference type="Gene3D" id="3.40.50.1000">
    <property type="entry name" value="HAD superfamily/HAD-like"/>
    <property type="match status" value="1"/>
</dbReference>
<reference evidence="1" key="1">
    <citation type="journal article" date="2021" name="PeerJ">
        <title>Extensive microbial diversity within the chicken gut microbiome revealed by metagenomics and culture.</title>
        <authorList>
            <person name="Gilroy R."/>
            <person name="Ravi A."/>
            <person name="Getino M."/>
            <person name="Pursley I."/>
            <person name="Horton D.L."/>
            <person name="Alikhan N.F."/>
            <person name="Baker D."/>
            <person name="Gharbi K."/>
            <person name="Hall N."/>
            <person name="Watson M."/>
            <person name="Adriaenssens E.M."/>
            <person name="Foster-Nyarko E."/>
            <person name="Jarju S."/>
            <person name="Secka A."/>
            <person name="Antonio M."/>
            <person name="Oren A."/>
            <person name="Chaudhuri R.R."/>
            <person name="La Ragione R."/>
            <person name="Hildebrand F."/>
            <person name="Pallen M.J."/>
        </authorList>
    </citation>
    <scope>NUCLEOTIDE SEQUENCE</scope>
    <source>
        <strain evidence="1">CHK183-5548</strain>
    </source>
</reference>
<dbReference type="InterPro" id="IPR036412">
    <property type="entry name" value="HAD-like_sf"/>
</dbReference>
<dbReference type="InterPro" id="IPR006549">
    <property type="entry name" value="HAD-SF_hydro_IIIA"/>
</dbReference>
<dbReference type="Proteomes" id="UP000823883">
    <property type="component" value="Unassembled WGS sequence"/>
</dbReference>
<dbReference type="EMBL" id="DWWL01000056">
    <property type="protein sequence ID" value="HJC48109.1"/>
    <property type="molecule type" value="Genomic_DNA"/>
</dbReference>
<sequence>MFQSFYPRQRAASAREIPYKALHRQGFRGVIFDIDNTLVPHDAPADQETEEFFCRLRELGYATCLLSNNKERRVAAFAGQVSSPYIFKAGKPSVKGYEKAMELMGTDRETTLFVGDQLFTDVWGANRAGIYSILVNPINPKEEIQIVLKRYPERLVLWFYERDRRKRQ</sequence>
<protein>
    <submittedName>
        <fullName evidence="1">YqeG family HAD IIIA-type phosphatase</fullName>
    </submittedName>
</protein>
<name>A0A9D2PDB3_9FIRM</name>
<dbReference type="GO" id="GO:0008962">
    <property type="term" value="F:phosphatidylglycerophosphatase activity"/>
    <property type="evidence" value="ECO:0007669"/>
    <property type="project" value="InterPro"/>
</dbReference>
<dbReference type="GO" id="GO:0005737">
    <property type="term" value="C:cytoplasm"/>
    <property type="evidence" value="ECO:0007669"/>
    <property type="project" value="TreeGrafter"/>
</dbReference>
<organism evidence="1 2">
    <name type="scientific">Candidatus Lachnoclostridium pullistercoris</name>
    <dbReference type="NCBI Taxonomy" id="2838632"/>
    <lineage>
        <taxon>Bacteria</taxon>
        <taxon>Bacillati</taxon>
        <taxon>Bacillota</taxon>
        <taxon>Clostridia</taxon>
        <taxon>Lachnospirales</taxon>
        <taxon>Lachnospiraceae</taxon>
    </lineage>
</organism>
<comment type="caution">
    <text evidence="1">The sequence shown here is derived from an EMBL/GenBank/DDBJ whole genome shotgun (WGS) entry which is preliminary data.</text>
</comment>
<dbReference type="Pfam" id="PF00702">
    <property type="entry name" value="Hydrolase"/>
    <property type="match status" value="1"/>
</dbReference>
<dbReference type="InterPro" id="IPR010021">
    <property type="entry name" value="PGPP1/Gep4"/>
</dbReference>
<dbReference type="NCBIfam" id="TIGR01668">
    <property type="entry name" value="YqeG_hyp_ppase"/>
    <property type="match status" value="1"/>
</dbReference>
<dbReference type="PANTHER" id="PTHR19288">
    <property type="entry name" value="4-NITROPHENYLPHOSPHATASE-RELATED"/>
    <property type="match status" value="1"/>
</dbReference>
<dbReference type="InterPro" id="IPR023214">
    <property type="entry name" value="HAD_sf"/>
</dbReference>
<accession>A0A9D2PDB3</accession>
<dbReference type="CDD" id="cd16416">
    <property type="entry name" value="HAD_BsYqeG-like"/>
    <property type="match status" value="1"/>
</dbReference>
<gene>
    <name evidence="1" type="ORF">IAA04_08670</name>
</gene>
<dbReference type="AlphaFoldDB" id="A0A9D2PDB3"/>
<dbReference type="NCBIfam" id="TIGR01662">
    <property type="entry name" value="HAD-SF-IIIA"/>
    <property type="match status" value="1"/>
</dbReference>
<dbReference type="SUPFAM" id="SSF56784">
    <property type="entry name" value="HAD-like"/>
    <property type="match status" value="1"/>
</dbReference>